<accession>A0ABU2N505</accession>
<reference evidence="2" key="1">
    <citation type="submission" date="2023-07" db="EMBL/GenBank/DDBJ databases">
        <title>30 novel species of actinomycetes from the DSMZ collection.</title>
        <authorList>
            <person name="Nouioui I."/>
        </authorList>
    </citation>
    <scope>NUCLEOTIDE SEQUENCE [LARGE SCALE GENOMIC DNA]</scope>
    <source>
        <strain evidence="2">DSM 45834</strain>
    </source>
</reference>
<gene>
    <name evidence="1" type="ORF">RM445_05650</name>
</gene>
<dbReference type="RefSeq" id="WP_311554978.1">
    <property type="nucleotide sequence ID" value="NZ_JAVREJ010000003.1"/>
</dbReference>
<organism evidence="1 2">
    <name type="scientific">Pseudonocardia charpentierae</name>
    <dbReference type="NCBI Taxonomy" id="3075545"/>
    <lineage>
        <taxon>Bacteria</taxon>
        <taxon>Bacillati</taxon>
        <taxon>Actinomycetota</taxon>
        <taxon>Actinomycetes</taxon>
        <taxon>Pseudonocardiales</taxon>
        <taxon>Pseudonocardiaceae</taxon>
        <taxon>Pseudonocardia</taxon>
    </lineage>
</organism>
<name>A0ABU2N505_9PSEU</name>
<protein>
    <recommendedName>
        <fullName evidence="3">SMI1 / KNR4 family (SUKH-1)</fullName>
    </recommendedName>
</protein>
<comment type="caution">
    <text evidence="1">The sequence shown here is derived from an EMBL/GenBank/DDBJ whole genome shotgun (WGS) entry which is preliminary data.</text>
</comment>
<dbReference type="EMBL" id="JAVREJ010000003">
    <property type="protein sequence ID" value="MDT0349008.1"/>
    <property type="molecule type" value="Genomic_DNA"/>
</dbReference>
<evidence type="ECO:0000313" key="1">
    <source>
        <dbReference type="EMBL" id="MDT0349008.1"/>
    </source>
</evidence>
<dbReference type="Proteomes" id="UP001183202">
    <property type="component" value="Unassembled WGS sequence"/>
</dbReference>
<sequence length="127" mass="13279">MTTNDVAAAWRAFAVELGYPVQAGAGPASVADLVARSAVLGGAPPPEFLDLLRDQNGGEVNGLRFFPARSGRPTGGTELPDLVEVNLDMRDGGGLAEHIVLVRAASACARCTCPAERSTNWTASRWT</sequence>
<keyword evidence="2" id="KW-1185">Reference proteome</keyword>
<proteinExistence type="predicted"/>
<evidence type="ECO:0008006" key="3">
    <source>
        <dbReference type="Google" id="ProtNLM"/>
    </source>
</evidence>
<evidence type="ECO:0000313" key="2">
    <source>
        <dbReference type="Proteomes" id="UP001183202"/>
    </source>
</evidence>